<feature type="domain" description="CFEM" evidence="12">
    <location>
        <begin position="390"/>
        <end position="503"/>
    </location>
</feature>
<reference evidence="13" key="1">
    <citation type="journal article" date="2021" name="Nat. Commun.">
        <title>Genetic determinants of endophytism in the Arabidopsis root mycobiome.</title>
        <authorList>
            <person name="Mesny F."/>
            <person name="Miyauchi S."/>
            <person name="Thiergart T."/>
            <person name="Pickel B."/>
            <person name="Atanasova L."/>
            <person name="Karlsson M."/>
            <person name="Huettel B."/>
            <person name="Barry K.W."/>
            <person name="Haridas S."/>
            <person name="Chen C."/>
            <person name="Bauer D."/>
            <person name="Andreopoulos W."/>
            <person name="Pangilinan J."/>
            <person name="LaButti K."/>
            <person name="Riley R."/>
            <person name="Lipzen A."/>
            <person name="Clum A."/>
            <person name="Drula E."/>
            <person name="Henrissat B."/>
            <person name="Kohler A."/>
            <person name="Grigoriev I.V."/>
            <person name="Martin F.M."/>
            <person name="Hacquard S."/>
        </authorList>
    </citation>
    <scope>NUCLEOTIDE SEQUENCE</scope>
    <source>
        <strain evidence="13">MPI-SDFR-AT-0073</strain>
    </source>
</reference>
<name>A0A9P8RMK2_9PEZI</name>
<evidence type="ECO:0000313" key="14">
    <source>
        <dbReference type="Proteomes" id="UP000758603"/>
    </source>
</evidence>
<feature type="chain" id="PRO_5040330035" description="CFEM domain-containing protein" evidence="11">
    <location>
        <begin position="20"/>
        <end position="654"/>
    </location>
</feature>
<keyword evidence="5" id="KW-0325">Glycoprotein</keyword>
<feature type="region of interest" description="Disordered" evidence="10">
    <location>
        <begin position="225"/>
        <end position="261"/>
    </location>
</feature>
<comment type="caution">
    <text evidence="13">The sequence shown here is derived from an EMBL/GenBank/DDBJ whole genome shotgun (WGS) entry which is preliminary data.</text>
</comment>
<protein>
    <recommendedName>
        <fullName evidence="12">CFEM domain-containing protein</fullName>
    </recommendedName>
</protein>
<evidence type="ECO:0000256" key="3">
    <source>
        <dbReference type="ARBA" id="ARBA00010031"/>
    </source>
</evidence>
<dbReference type="PROSITE" id="PS51257">
    <property type="entry name" value="PROKAR_LIPOPROTEIN"/>
    <property type="match status" value="1"/>
</dbReference>
<keyword evidence="7" id="KW-1015">Disulfide bond</keyword>
<evidence type="ECO:0000256" key="6">
    <source>
        <dbReference type="ARBA" id="ARBA00022729"/>
    </source>
</evidence>
<keyword evidence="9" id="KW-0479">Metal-binding</keyword>
<dbReference type="RefSeq" id="XP_045953477.1">
    <property type="nucleotide sequence ID" value="XM_046105588.1"/>
</dbReference>
<dbReference type="GeneID" id="70134479"/>
<comment type="caution">
    <text evidence="9">Lacks conserved residue(s) required for the propagation of feature annotation.</text>
</comment>
<dbReference type="Proteomes" id="UP000758603">
    <property type="component" value="Unassembled WGS sequence"/>
</dbReference>
<evidence type="ECO:0000256" key="11">
    <source>
        <dbReference type="SAM" id="SignalP"/>
    </source>
</evidence>
<keyword evidence="5" id="KW-0336">GPI-anchor</keyword>
<keyword evidence="14" id="KW-1185">Reference proteome</keyword>
<keyword evidence="5" id="KW-0472">Membrane</keyword>
<dbReference type="AlphaFoldDB" id="A0A9P8RMK2"/>
<evidence type="ECO:0000313" key="13">
    <source>
        <dbReference type="EMBL" id="KAH6646963.1"/>
    </source>
</evidence>
<dbReference type="GO" id="GO:0046872">
    <property type="term" value="F:metal ion binding"/>
    <property type="evidence" value="ECO:0007669"/>
    <property type="project" value="UniProtKB-UniRule"/>
</dbReference>
<organism evidence="13 14">
    <name type="scientific">Truncatella angustata</name>
    <dbReference type="NCBI Taxonomy" id="152316"/>
    <lineage>
        <taxon>Eukaryota</taxon>
        <taxon>Fungi</taxon>
        <taxon>Dikarya</taxon>
        <taxon>Ascomycota</taxon>
        <taxon>Pezizomycotina</taxon>
        <taxon>Sordariomycetes</taxon>
        <taxon>Xylariomycetidae</taxon>
        <taxon>Amphisphaeriales</taxon>
        <taxon>Sporocadaceae</taxon>
        <taxon>Truncatella</taxon>
    </lineage>
</organism>
<proteinExistence type="inferred from homology"/>
<sequence length="654" mass="65896">MKSTLALALAAAGISQVSASFLNAASYSCPSNTDNQCTDKQSAGLDFTDLDDGSVGNYAGFQWSGFTCQSSFNKRDHLGKRTAVSSKCVSGHASTQKSSSPSFGCDSKSGVDKTSVGEFHVYPEFDCDLEFHYDMPDGSTCKHRSACSSSGTVVKNSQCGGAKNVTIVYPSQPAIPKETCSFAVPSISFSCGSASSTKVYSTKITSSTSKPATFTTSSKAESTHTYSVSKPVESTSSTHASSTTSPVTATAGSSSSYSQITPTTTSSAVVSSSTSKVDSIATVPSASSATEVTTFTSVTSYLSTSTVLSTRVSTIISCAPEVTNCPASSGAVVTTEIIEVSTTICPVTETQTFTSSKPVETKPTTAVGTTVETSSNAAETKPSSAVGSTTIVKGSSTVVVSSSTSPSAPVETLPCPAVVPSCLNTWLFAVGCKDNSDASCYCPDSQFVENVFTCIYAHGESDEEISEAVNYFQGICGNYAGSNPGIATAVPTYVSQVSPASSASASIYTTIVVDVTTVVPCTTSVGSTVSTIAGSSSTIIISTAVTVPQVVFSSITSGASTTDVAVVPGTYSAVPVVSATPTGATATGNSPVTGSAPYPTNVGSTLITAQPTGTGAVYPTKSASTTGVFATAGAARIGSGIGFLGFLGLAVAAL</sequence>
<evidence type="ECO:0000256" key="2">
    <source>
        <dbReference type="ARBA" id="ARBA00004613"/>
    </source>
</evidence>
<feature type="region of interest" description="Disordered" evidence="10">
    <location>
        <begin position="356"/>
        <end position="382"/>
    </location>
</feature>
<evidence type="ECO:0000256" key="1">
    <source>
        <dbReference type="ARBA" id="ARBA00004589"/>
    </source>
</evidence>
<evidence type="ECO:0000259" key="12">
    <source>
        <dbReference type="PROSITE" id="PS52012"/>
    </source>
</evidence>
<dbReference type="GO" id="GO:0005576">
    <property type="term" value="C:extracellular region"/>
    <property type="evidence" value="ECO:0007669"/>
    <property type="project" value="UniProtKB-SubCell"/>
</dbReference>
<keyword evidence="9" id="KW-0349">Heme</keyword>
<dbReference type="InterPro" id="IPR008427">
    <property type="entry name" value="Extracellular_membr_CFEM_dom"/>
</dbReference>
<comment type="subcellular location">
    <subcellularLocation>
        <location evidence="1">Membrane</location>
        <topology evidence="1">Lipid-anchor</topology>
        <topology evidence="1">GPI-anchor</topology>
    </subcellularLocation>
    <subcellularLocation>
        <location evidence="2">Secreted</location>
    </subcellularLocation>
</comment>
<dbReference type="PROSITE" id="PS52012">
    <property type="entry name" value="CFEM"/>
    <property type="match status" value="1"/>
</dbReference>
<keyword evidence="9" id="KW-0408">Iron</keyword>
<evidence type="ECO:0000256" key="8">
    <source>
        <dbReference type="ARBA" id="ARBA00023288"/>
    </source>
</evidence>
<gene>
    <name evidence="13" type="ORF">BKA67DRAFT_630320</name>
</gene>
<evidence type="ECO:0000256" key="7">
    <source>
        <dbReference type="ARBA" id="ARBA00023157"/>
    </source>
</evidence>
<dbReference type="EMBL" id="JAGPXC010000009">
    <property type="protein sequence ID" value="KAH6646963.1"/>
    <property type="molecule type" value="Genomic_DNA"/>
</dbReference>
<feature type="signal peptide" evidence="11">
    <location>
        <begin position="1"/>
        <end position="19"/>
    </location>
</feature>
<evidence type="ECO:0000256" key="10">
    <source>
        <dbReference type="SAM" id="MobiDB-lite"/>
    </source>
</evidence>
<evidence type="ECO:0000256" key="4">
    <source>
        <dbReference type="ARBA" id="ARBA00022525"/>
    </source>
</evidence>
<comment type="similarity">
    <text evidence="3">Belongs to the RBT5 family.</text>
</comment>
<keyword evidence="6 11" id="KW-0732">Signal</keyword>
<feature type="compositionally biased region" description="Low complexity" evidence="10">
    <location>
        <begin position="234"/>
        <end position="261"/>
    </location>
</feature>
<keyword evidence="8" id="KW-0449">Lipoprotein</keyword>
<dbReference type="OrthoDB" id="5431405at2759"/>
<dbReference type="Pfam" id="PF05730">
    <property type="entry name" value="CFEM"/>
    <property type="match status" value="1"/>
</dbReference>
<keyword evidence="4" id="KW-0964">Secreted</keyword>
<accession>A0A9P8RMK2</accession>
<evidence type="ECO:0000256" key="9">
    <source>
        <dbReference type="PROSITE-ProRule" id="PRU01356"/>
    </source>
</evidence>
<feature type="binding site" description="axial binding residue" evidence="9">
    <location>
        <position position="437"/>
    </location>
    <ligand>
        <name>heme</name>
        <dbReference type="ChEBI" id="CHEBI:30413"/>
    </ligand>
    <ligandPart>
        <name>Fe</name>
        <dbReference type="ChEBI" id="CHEBI:18248"/>
    </ligandPart>
</feature>
<evidence type="ECO:0000256" key="5">
    <source>
        <dbReference type="ARBA" id="ARBA00022622"/>
    </source>
</evidence>
<dbReference type="GO" id="GO:0098552">
    <property type="term" value="C:side of membrane"/>
    <property type="evidence" value="ECO:0007669"/>
    <property type="project" value="UniProtKB-KW"/>
</dbReference>